<feature type="region of interest" description="Disordered" evidence="1">
    <location>
        <begin position="1"/>
        <end position="27"/>
    </location>
</feature>
<protein>
    <submittedName>
        <fullName evidence="2">Uncharacterized protein</fullName>
    </submittedName>
</protein>
<dbReference type="Proteomes" id="UP000016536">
    <property type="component" value="Unassembled WGS sequence"/>
</dbReference>
<comment type="caution">
    <text evidence="2">The sequence shown here is derived from an EMBL/GenBank/DDBJ whole genome shotgun (WGS) entry which is preliminary data.</text>
</comment>
<reference evidence="2 3" key="1">
    <citation type="submission" date="2013-08" db="EMBL/GenBank/DDBJ databases">
        <authorList>
            <person name="Weinstock G."/>
            <person name="Sodergren E."/>
            <person name="Wylie T."/>
            <person name="Fulton L."/>
            <person name="Fulton R."/>
            <person name="Fronick C."/>
            <person name="O'Laughlin M."/>
            <person name="Godfrey J."/>
            <person name="Miner T."/>
            <person name="Herter B."/>
            <person name="Appelbaum E."/>
            <person name="Cordes M."/>
            <person name="Lek S."/>
            <person name="Wollam A."/>
            <person name="Pepin K.H."/>
            <person name="Palsikar V.B."/>
            <person name="Mitreva M."/>
            <person name="Wilson R.K."/>
        </authorList>
    </citation>
    <scope>NUCLEOTIDE SEQUENCE [LARGE SCALE GENOMIC DNA]</scope>
    <source>
        <strain evidence="2 3">F0542</strain>
    </source>
</reference>
<keyword evidence="3" id="KW-1185">Reference proteome</keyword>
<dbReference type="HOGENOM" id="CLU_2930720_0_0_11"/>
<gene>
    <name evidence="2" type="ORF">HMPREF1979_03343</name>
</gene>
<evidence type="ECO:0000256" key="1">
    <source>
        <dbReference type="SAM" id="MobiDB-lite"/>
    </source>
</evidence>
<organism evidence="2 3">
    <name type="scientific">Actinomyces johnsonii F0542</name>
    <dbReference type="NCBI Taxonomy" id="1321818"/>
    <lineage>
        <taxon>Bacteria</taxon>
        <taxon>Bacillati</taxon>
        <taxon>Actinomycetota</taxon>
        <taxon>Actinomycetes</taxon>
        <taxon>Actinomycetales</taxon>
        <taxon>Actinomycetaceae</taxon>
        <taxon>Actinomyces</taxon>
    </lineage>
</organism>
<sequence length="60" mass="6580">MHRLLVSGRSGAGKSGSQQGRARRISLYEPVRLPRPRRAEGISAFARPPSPLMTDALIRP</sequence>
<evidence type="ECO:0000313" key="2">
    <source>
        <dbReference type="EMBL" id="ERH20368.1"/>
    </source>
</evidence>
<feature type="region of interest" description="Disordered" evidence="1">
    <location>
        <begin position="39"/>
        <end position="60"/>
    </location>
</feature>
<proteinExistence type="predicted"/>
<dbReference type="AlphaFoldDB" id="U1RL80"/>
<evidence type="ECO:0000313" key="3">
    <source>
        <dbReference type="Proteomes" id="UP000016536"/>
    </source>
</evidence>
<accession>U1RL80</accession>
<name>U1RL80_9ACTO</name>
<dbReference type="EMBL" id="AWSE01000323">
    <property type="protein sequence ID" value="ERH20368.1"/>
    <property type="molecule type" value="Genomic_DNA"/>
</dbReference>